<dbReference type="EMBL" id="MLYV02000360">
    <property type="protein sequence ID" value="PSS06565.1"/>
    <property type="molecule type" value="Genomic_DNA"/>
</dbReference>
<dbReference type="AlphaFoldDB" id="A0A2R6QEJ9"/>
<keyword evidence="3" id="KW-1185">Reference proteome</keyword>
<gene>
    <name evidence="2" type="ORF">PHLCEN_2v3623</name>
</gene>
<dbReference type="STRING" id="98765.A0A2R6QEJ9"/>
<evidence type="ECO:0000313" key="2">
    <source>
        <dbReference type="EMBL" id="PSS06565.1"/>
    </source>
</evidence>
<protein>
    <submittedName>
        <fullName evidence="2">Uncharacterized protein</fullName>
    </submittedName>
</protein>
<dbReference type="Proteomes" id="UP000186601">
    <property type="component" value="Unassembled WGS sequence"/>
</dbReference>
<organism evidence="2 3">
    <name type="scientific">Hermanssonia centrifuga</name>
    <dbReference type="NCBI Taxonomy" id="98765"/>
    <lineage>
        <taxon>Eukaryota</taxon>
        <taxon>Fungi</taxon>
        <taxon>Dikarya</taxon>
        <taxon>Basidiomycota</taxon>
        <taxon>Agaricomycotina</taxon>
        <taxon>Agaricomycetes</taxon>
        <taxon>Polyporales</taxon>
        <taxon>Meruliaceae</taxon>
        <taxon>Hermanssonia</taxon>
    </lineage>
</organism>
<feature type="region of interest" description="Disordered" evidence="1">
    <location>
        <begin position="26"/>
        <end position="122"/>
    </location>
</feature>
<proteinExistence type="predicted"/>
<dbReference type="OrthoDB" id="1925287at2759"/>
<comment type="caution">
    <text evidence="2">The sequence shown here is derived from an EMBL/GenBank/DDBJ whole genome shotgun (WGS) entry which is preliminary data.</text>
</comment>
<name>A0A2R6QEJ9_9APHY</name>
<feature type="compositionally biased region" description="Acidic residues" evidence="1">
    <location>
        <begin position="58"/>
        <end position="72"/>
    </location>
</feature>
<accession>A0A2R6QEJ9</accession>
<feature type="compositionally biased region" description="Basic and acidic residues" evidence="1">
    <location>
        <begin position="73"/>
        <end position="83"/>
    </location>
</feature>
<evidence type="ECO:0000313" key="3">
    <source>
        <dbReference type="Proteomes" id="UP000186601"/>
    </source>
</evidence>
<evidence type="ECO:0000256" key="1">
    <source>
        <dbReference type="SAM" id="MobiDB-lite"/>
    </source>
</evidence>
<sequence length="167" mass="18036">MYETLMRPHQVDLVPSLPSVGVVGEQLKRSEARREVKRLRQIAQAHRTGTKRKRTDGETDEAEPNDVGAGEEEGIKGKRAKTEEAEDGGDVQMISAAPISTPHTMSEPPETEPEPTKMSVSKAFPEVRGHTSYLTFAVLLPACVETLATPIEVNSSASSPSDTAIVS</sequence>
<reference evidence="2 3" key="1">
    <citation type="submission" date="2018-02" db="EMBL/GenBank/DDBJ databases">
        <title>Genome sequence of the basidiomycete white-rot fungus Phlebia centrifuga.</title>
        <authorList>
            <person name="Granchi Z."/>
            <person name="Peng M."/>
            <person name="de Vries R.P."/>
            <person name="Hilden K."/>
            <person name="Makela M.R."/>
            <person name="Grigoriev I."/>
            <person name="Riley R."/>
        </authorList>
    </citation>
    <scope>NUCLEOTIDE SEQUENCE [LARGE SCALE GENOMIC DNA]</scope>
    <source>
        <strain evidence="2 3">FBCC195</strain>
    </source>
</reference>